<evidence type="ECO:0000313" key="3">
    <source>
        <dbReference type="Proteomes" id="UP000799439"/>
    </source>
</evidence>
<keyword evidence="3" id="KW-1185">Reference proteome</keyword>
<keyword evidence="1" id="KW-0472">Membrane</keyword>
<keyword evidence="1" id="KW-1133">Transmembrane helix</keyword>
<sequence length="62" mass="6739">MSKLGTSSTGEIRFTCSLETITLCGAVWLSLLTRLVRSGGRDGSIWCVMVHSASERHKKLGN</sequence>
<reference evidence="2" key="1">
    <citation type="journal article" date="2020" name="Stud. Mycol.">
        <title>101 Dothideomycetes genomes: a test case for predicting lifestyles and emergence of pathogens.</title>
        <authorList>
            <person name="Haridas S."/>
            <person name="Albert R."/>
            <person name="Binder M."/>
            <person name="Bloem J."/>
            <person name="Labutti K."/>
            <person name="Salamov A."/>
            <person name="Andreopoulos B."/>
            <person name="Baker S."/>
            <person name="Barry K."/>
            <person name="Bills G."/>
            <person name="Bluhm B."/>
            <person name="Cannon C."/>
            <person name="Castanera R."/>
            <person name="Culley D."/>
            <person name="Daum C."/>
            <person name="Ezra D."/>
            <person name="Gonzalez J."/>
            <person name="Henrissat B."/>
            <person name="Kuo A."/>
            <person name="Liang C."/>
            <person name="Lipzen A."/>
            <person name="Lutzoni F."/>
            <person name="Magnuson J."/>
            <person name="Mondo S."/>
            <person name="Nolan M."/>
            <person name="Ohm R."/>
            <person name="Pangilinan J."/>
            <person name="Park H.-J."/>
            <person name="Ramirez L."/>
            <person name="Alfaro M."/>
            <person name="Sun H."/>
            <person name="Tritt A."/>
            <person name="Yoshinaga Y."/>
            <person name="Zwiers L.-H."/>
            <person name="Turgeon B."/>
            <person name="Goodwin S."/>
            <person name="Spatafora J."/>
            <person name="Crous P."/>
            <person name="Grigoriev I."/>
        </authorList>
    </citation>
    <scope>NUCLEOTIDE SEQUENCE</scope>
    <source>
        <strain evidence="2">CBS 260.36</strain>
    </source>
</reference>
<evidence type="ECO:0000313" key="2">
    <source>
        <dbReference type="EMBL" id="KAF2150626.1"/>
    </source>
</evidence>
<dbReference type="AlphaFoldDB" id="A0A9P4MKB3"/>
<evidence type="ECO:0000256" key="1">
    <source>
        <dbReference type="SAM" id="Phobius"/>
    </source>
</evidence>
<keyword evidence="1" id="KW-0812">Transmembrane</keyword>
<dbReference type="EMBL" id="ML996089">
    <property type="protein sequence ID" value="KAF2150626.1"/>
    <property type="molecule type" value="Genomic_DNA"/>
</dbReference>
<accession>A0A9P4MKB3</accession>
<feature type="transmembrane region" description="Helical" evidence="1">
    <location>
        <begin position="12"/>
        <end position="32"/>
    </location>
</feature>
<gene>
    <name evidence="2" type="ORF">K461DRAFT_280619</name>
</gene>
<organism evidence="2 3">
    <name type="scientific">Myriangium duriaei CBS 260.36</name>
    <dbReference type="NCBI Taxonomy" id="1168546"/>
    <lineage>
        <taxon>Eukaryota</taxon>
        <taxon>Fungi</taxon>
        <taxon>Dikarya</taxon>
        <taxon>Ascomycota</taxon>
        <taxon>Pezizomycotina</taxon>
        <taxon>Dothideomycetes</taxon>
        <taxon>Dothideomycetidae</taxon>
        <taxon>Myriangiales</taxon>
        <taxon>Myriangiaceae</taxon>
        <taxon>Myriangium</taxon>
    </lineage>
</organism>
<comment type="caution">
    <text evidence="2">The sequence shown here is derived from an EMBL/GenBank/DDBJ whole genome shotgun (WGS) entry which is preliminary data.</text>
</comment>
<protein>
    <submittedName>
        <fullName evidence="2">Uncharacterized protein</fullName>
    </submittedName>
</protein>
<proteinExistence type="predicted"/>
<name>A0A9P4MKB3_9PEZI</name>
<dbReference type="Proteomes" id="UP000799439">
    <property type="component" value="Unassembled WGS sequence"/>
</dbReference>